<accession>A0A830GPF8</accession>
<organism evidence="4 5">
    <name type="scientific">Haloarcula pellucida</name>
    <dbReference type="NCBI Taxonomy" id="1427151"/>
    <lineage>
        <taxon>Archaea</taxon>
        <taxon>Methanobacteriati</taxon>
        <taxon>Methanobacteriota</taxon>
        <taxon>Stenosarchaea group</taxon>
        <taxon>Halobacteria</taxon>
        <taxon>Halobacteriales</taxon>
        <taxon>Haloarculaceae</taxon>
        <taxon>Haloarcula</taxon>
    </lineage>
</organism>
<dbReference type="InterPro" id="IPR026870">
    <property type="entry name" value="Zinc_ribbon_dom"/>
</dbReference>
<gene>
    <name evidence="4" type="ORF">GCM10009030_31210</name>
</gene>
<dbReference type="AlphaFoldDB" id="A0A830GPF8"/>
<comment type="caution">
    <text evidence="4">The sequence shown here is derived from an EMBL/GenBank/DDBJ whole genome shotgun (WGS) entry which is preliminary data.</text>
</comment>
<evidence type="ECO:0000256" key="1">
    <source>
        <dbReference type="SAM" id="MobiDB-lite"/>
    </source>
</evidence>
<evidence type="ECO:0000313" key="5">
    <source>
        <dbReference type="Proteomes" id="UP000605784"/>
    </source>
</evidence>
<name>A0A830GPF8_9EURY</name>
<feature type="region of interest" description="Disordered" evidence="1">
    <location>
        <begin position="21"/>
        <end position="71"/>
    </location>
</feature>
<feature type="transmembrane region" description="Helical" evidence="2">
    <location>
        <begin position="90"/>
        <end position="109"/>
    </location>
</feature>
<keyword evidence="2" id="KW-0812">Transmembrane</keyword>
<protein>
    <recommendedName>
        <fullName evidence="3">Zinc-ribbon domain-containing protein</fullName>
    </recommendedName>
</protein>
<dbReference type="Proteomes" id="UP000605784">
    <property type="component" value="Unassembled WGS sequence"/>
</dbReference>
<reference evidence="4" key="2">
    <citation type="submission" date="2020-09" db="EMBL/GenBank/DDBJ databases">
        <authorList>
            <person name="Sun Q."/>
            <person name="Ohkuma M."/>
        </authorList>
    </citation>
    <scope>NUCLEOTIDE SEQUENCE</scope>
    <source>
        <strain evidence="4">JCM 17820</strain>
    </source>
</reference>
<feature type="domain" description="Zinc-ribbon" evidence="3">
    <location>
        <begin position="3"/>
        <end position="24"/>
    </location>
</feature>
<feature type="transmembrane region" description="Helical" evidence="2">
    <location>
        <begin position="146"/>
        <end position="166"/>
    </location>
</feature>
<dbReference type="EMBL" id="BMOU01000005">
    <property type="protein sequence ID" value="GGN99547.1"/>
    <property type="molecule type" value="Genomic_DNA"/>
</dbReference>
<keyword evidence="5" id="KW-1185">Reference proteome</keyword>
<dbReference type="Pfam" id="PF13197">
    <property type="entry name" value="DUF4013"/>
    <property type="match status" value="1"/>
</dbReference>
<keyword evidence="2" id="KW-0472">Membrane</keyword>
<proteinExistence type="predicted"/>
<evidence type="ECO:0000313" key="4">
    <source>
        <dbReference type="EMBL" id="GGN99547.1"/>
    </source>
</evidence>
<dbReference type="Pfam" id="PF13240">
    <property type="entry name" value="Zn_Ribbon_1"/>
    <property type="match status" value="1"/>
</dbReference>
<dbReference type="InterPro" id="IPR025098">
    <property type="entry name" value="DUF4013"/>
</dbReference>
<evidence type="ECO:0000256" key="2">
    <source>
        <dbReference type="SAM" id="Phobius"/>
    </source>
</evidence>
<feature type="transmembrane region" description="Helical" evidence="2">
    <location>
        <begin position="178"/>
        <end position="201"/>
    </location>
</feature>
<keyword evidence="2" id="KW-1133">Transmembrane helix</keyword>
<reference evidence="4" key="1">
    <citation type="journal article" date="2014" name="Int. J. Syst. Evol. Microbiol.">
        <title>Complete genome sequence of Corynebacterium casei LMG S-19264T (=DSM 44701T), isolated from a smear-ripened cheese.</title>
        <authorList>
            <consortium name="US DOE Joint Genome Institute (JGI-PGF)"/>
            <person name="Walter F."/>
            <person name="Albersmeier A."/>
            <person name="Kalinowski J."/>
            <person name="Ruckert C."/>
        </authorList>
    </citation>
    <scope>NUCLEOTIDE SEQUENCE</scope>
    <source>
        <strain evidence="4">JCM 17820</strain>
    </source>
</reference>
<sequence>MPYCTACGAAVRTTDAFCPECGTKRHEPDGEVSMPSTDERADQRAAEPGGSAADERPGETAEPAEEASPFERDSFSFGLSYPVSDGYEPFLLGSIFALVGSMIPFVGLFTNGYAFQLAGAAASGRPDPPGFDAFVDLFVDGLRATVALLVLWGGTAIVGAAVAAVAEQVGLAGGVRDLAVALVAFAGLYLTPAVLTAYAATGRFPRAFSGRYTGAFATSKEYLEAFAAWVLLLVMATVLWLASILTLVGPAFVATYASYAFAAFWGYHYREAANAGVVPPLAADDEREQAAIGPTNQSP</sequence>
<dbReference type="RefSeq" id="WP_189000062.1">
    <property type="nucleotide sequence ID" value="NZ_BMOU01000005.1"/>
</dbReference>
<feature type="transmembrane region" description="Helical" evidence="2">
    <location>
        <begin position="222"/>
        <end position="241"/>
    </location>
</feature>
<evidence type="ECO:0000259" key="3">
    <source>
        <dbReference type="Pfam" id="PF13240"/>
    </source>
</evidence>